<dbReference type="GeneID" id="96259767"/>
<feature type="domain" description="Insertion element IS402-like" evidence="2">
    <location>
        <begin position="20"/>
        <end position="59"/>
    </location>
</feature>
<reference evidence="3 4" key="1">
    <citation type="submission" date="2021-02" db="EMBL/GenBank/DDBJ databases">
        <title>Streptomyces spirodelae sp. nov., isolated from duckweed.</title>
        <authorList>
            <person name="Saimee Y."/>
            <person name="Duangmal K."/>
        </authorList>
    </citation>
    <scope>NUCLEOTIDE SEQUENCE [LARGE SCALE GENOMIC DNA]</scope>
    <source>
        <strain evidence="3 4">DSM 42105</strain>
    </source>
</reference>
<evidence type="ECO:0000256" key="1">
    <source>
        <dbReference type="SAM" id="MobiDB-lite"/>
    </source>
</evidence>
<evidence type="ECO:0000259" key="2">
    <source>
        <dbReference type="Pfam" id="PF13340"/>
    </source>
</evidence>
<accession>A0ABS3XVJ6</accession>
<feature type="compositionally biased region" description="Basic and acidic residues" evidence="1">
    <location>
        <begin position="7"/>
        <end position="16"/>
    </location>
</feature>
<feature type="compositionally biased region" description="Polar residues" evidence="1">
    <location>
        <begin position="26"/>
        <end position="35"/>
    </location>
</feature>
<comment type="caution">
    <text evidence="3">The sequence shown here is derived from an EMBL/GenBank/DDBJ whole genome shotgun (WGS) entry which is preliminary data.</text>
</comment>
<sequence length="91" mass="9905">MAAHAPGRTDRHDHHGGSGLSLAAWRTTSNGSWREQPTRFGKWQTAYGRHRRWSADGTCMSPGKRTARPGTARVSSGVIPRRPDGGAPSDR</sequence>
<dbReference type="EMBL" id="JAFFZM010000007">
    <property type="protein sequence ID" value="MBO8199445.1"/>
    <property type="molecule type" value="Genomic_DNA"/>
</dbReference>
<evidence type="ECO:0000313" key="4">
    <source>
        <dbReference type="Proteomes" id="UP000721954"/>
    </source>
</evidence>
<organism evidence="3 4">
    <name type="scientific">Streptomyces smyrnaeus</name>
    <dbReference type="NCBI Taxonomy" id="1387713"/>
    <lineage>
        <taxon>Bacteria</taxon>
        <taxon>Bacillati</taxon>
        <taxon>Actinomycetota</taxon>
        <taxon>Actinomycetes</taxon>
        <taxon>Kitasatosporales</taxon>
        <taxon>Streptomycetaceae</taxon>
        <taxon>Streptomyces</taxon>
    </lineage>
</organism>
<proteinExistence type="predicted"/>
<evidence type="ECO:0000313" key="3">
    <source>
        <dbReference type="EMBL" id="MBO8199445.1"/>
    </source>
</evidence>
<dbReference type="Pfam" id="PF13340">
    <property type="entry name" value="DUF4096"/>
    <property type="match status" value="1"/>
</dbReference>
<dbReference type="RefSeq" id="WP_209211169.1">
    <property type="nucleotide sequence ID" value="NZ_JAFFZM010000007.1"/>
</dbReference>
<dbReference type="InterPro" id="IPR025161">
    <property type="entry name" value="IS402-like_dom"/>
</dbReference>
<feature type="compositionally biased region" description="Basic and acidic residues" evidence="1">
    <location>
        <begin position="81"/>
        <end position="91"/>
    </location>
</feature>
<gene>
    <name evidence="3" type="ORF">JW613_14230</name>
</gene>
<feature type="region of interest" description="Disordered" evidence="1">
    <location>
        <begin position="1"/>
        <end position="91"/>
    </location>
</feature>
<dbReference type="Proteomes" id="UP000721954">
    <property type="component" value="Unassembled WGS sequence"/>
</dbReference>
<protein>
    <submittedName>
        <fullName evidence="3">Transposase</fullName>
    </submittedName>
</protein>
<name>A0ABS3XVJ6_9ACTN</name>
<keyword evidence="4" id="KW-1185">Reference proteome</keyword>